<evidence type="ECO:0000313" key="2">
    <source>
        <dbReference type="Proteomes" id="UP000320421"/>
    </source>
</evidence>
<gene>
    <name evidence="1" type="ORF">HG66A1_58560</name>
</gene>
<dbReference type="RefSeq" id="WP_145192319.1">
    <property type="nucleotide sequence ID" value="NZ_CP036266.1"/>
</dbReference>
<reference evidence="1 2" key="1">
    <citation type="submission" date="2019-02" db="EMBL/GenBank/DDBJ databases">
        <title>Deep-cultivation of Planctomycetes and their phenomic and genomic characterization uncovers novel biology.</title>
        <authorList>
            <person name="Wiegand S."/>
            <person name="Jogler M."/>
            <person name="Boedeker C."/>
            <person name="Pinto D."/>
            <person name="Vollmers J."/>
            <person name="Rivas-Marin E."/>
            <person name="Kohn T."/>
            <person name="Peeters S.H."/>
            <person name="Heuer A."/>
            <person name="Rast P."/>
            <person name="Oberbeckmann S."/>
            <person name="Bunk B."/>
            <person name="Jeske O."/>
            <person name="Meyerdierks A."/>
            <person name="Storesund J.E."/>
            <person name="Kallscheuer N."/>
            <person name="Luecker S."/>
            <person name="Lage O.M."/>
            <person name="Pohl T."/>
            <person name="Merkel B.J."/>
            <person name="Hornburger P."/>
            <person name="Mueller R.-W."/>
            <person name="Bruemmer F."/>
            <person name="Labrenz M."/>
            <person name="Spormann A.M."/>
            <person name="Op den Camp H."/>
            <person name="Overmann J."/>
            <person name="Amann R."/>
            <person name="Jetten M.S.M."/>
            <person name="Mascher T."/>
            <person name="Medema M.H."/>
            <person name="Devos D.P."/>
            <person name="Kaster A.-K."/>
            <person name="Ovreas L."/>
            <person name="Rohde M."/>
            <person name="Galperin M.Y."/>
            <person name="Jogler C."/>
        </authorList>
    </citation>
    <scope>NUCLEOTIDE SEQUENCE [LARGE SCALE GENOMIC DNA]</scope>
    <source>
        <strain evidence="1 2">HG66A1</strain>
    </source>
</reference>
<dbReference type="InterPro" id="IPR019587">
    <property type="entry name" value="Polyketide_cyclase/dehydratase"/>
</dbReference>
<accession>A0A517PXC8</accession>
<protein>
    <submittedName>
        <fullName evidence="1">Polyketide cyclase / dehydrase and lipid transport</fullName>
    </submittedName>
</protein>
<dbReference type="InterPro" id="IPR023393">
    <property type="entry name" value="START-like_dom_sf"/>
</dbReference>
<name>A0A517PXC8_9PLAN</name>
<dbReference type="Pfam" id="PF10604">
    <property type="entry name" value="Polyketide_cyc2"/>
    <property type="match status" value="1"/>
</dbReference>
<proteinExistence type="predicted"/>
<dbReference type="Gene3D" id="3.30.530.20">
    <property type="match status" value="1"/>
</dbReference>
<dbReference type="EMBL" id="CP036266">
    <property type="protein sequence ID" value="QDT24030.1"/>
    <property type="molecule type" value="Genomic_DNA"/>
</dbReference>
<dbReference type="AlphaFoldDB" id="A0A517PXC8"/>
<keyword evidence="2" id="KW-1185">Reference proteome</keyword>
<dbReference type="OrthoDB" id="9801773at2"/>
<evidence type="ECO:0000313" key="1">
    <source>
        <dbReference type="EMBL" id="QDT24030.1"/>
    </source>
</evidence>
<sequence>MANFEASVQLTATPEQVFEFLIDTDNILKISPPDAGLTFTKKPDKLYKGATIEFRIQGFGQVQEGVHEITVFDEPKLFTEKQISGPLKHYIHEHEIVPSGENQVTVIDRLEFQPPGGLLGFIVTESKLLDVFDEGFYHRHNKLKEIFS</sequence>
<dbReference type="SUPFAM" id="SSF55961">
    <property type="entry name" value="Bet v1-like"/>
    <property type="match status" value="1"/>
</dbReference>
<dbReference type="Proteomes" id="UP000320421">
    <property type="component" value="Chromosome"/>
</dbReference>
<organism evidence="1 2">
    <name type="scientific">Gimesia chilikensis</name>
    <dbReference type="NCBI Taxonomy" id="2605989"/>
    <lineage>
        <taxon>Bacteria</taxon>
        <taxon>Pseudomonadati</taxon>
        <taxon>Planctomycetota</taxon>
        <taxon>Planctomycetia</taxon>
        <taxon>Planctomycetales</taxon>
        <taxon>Planctomycetaceae</taxon>
        <taxon>Gimesia</taxon>
    </lineage>
</organism>